<evidence type="ECO:0000313" key="3">
    <source>
        <dbReference type="Proteomes" id="UP000269198"/>
    </source>
</evidence>
<keyword evidence="3" id="KW-1185">Reference proteome</keyword>
<accession>A0A3N0E9A2</accession>
<dbReference type="RefSeq" id="WP_123201586.1">
    <property type="nucleotide sequence ID" value="NZ_RJMB01000011.1"/>
</dbReference>
<protein>
    <recommendedName>
        <fullName evidence="1">Bacterial SCP orthologue domain-containing protein</fullName>
    </recommendedName>
</protein>
<gene>
    <name evidence="2" type="ORF">EFW17_12765</name>
</gene>
<dbReference type="Pfam" id="PF17844">
    <property type="entry name" value="SCP_3"/>
    <property type="match status" value="1"/>
</dbReference>
<dbReference type="OrthoDB" id="8481083at2"/>
<name>A0A3N0E9A2_9ACTN</name>
<sequence>MPANPTAAQRRHAALRAALDAQRGALGEPPYPGPDHPATVLTECAAAVLRAWESEDTPQREAIRTVVRGSLAEFAQRVPGRSVEIRVPPFGAVQAVEGPRHTRGTPPGVIETDPLTWIALTMGRLTWHSAVADGSVDASGERADLSPHLPLWHGV</sequence>
<organism evidence="2 3">
    <name type="scientific">Halostreptopolyspora alba</name>
    <dbReference type="NCBI Taxonomy" id="2487137"/>
    <lineage>
        <taxon>Bacteria</taxon>
        <taxon>Bacillati</taxon>
        <taxon>Actinomycetota</taxon>
        <taxon>Actinomycetes</taxon>
        <taxon>Streptosporangiales</taxon>
        <taxon>Nocardiopsidaceae</taxon>
        <taxon>Halostreptopolyspora</taxon>
    </lineage>
</organism>
<reference evidence="2 3" key="1">
    <citation type="submission" date="2018-11" db="EMBL/GenBank/DDBJ databases">
        <title>The genome draft of YIM 96095.</title>
        <authorList>
            <person name="Tang S.-K."/>
            <person name="Chunyu W.-X."/>
            <person name="Feng Y.-Z."/>
        </authorList>
    </citation>
    <scope>NUCLEOTIDE SEQUENCE [LARGE SCALE GENOMIC DNA]</scope>
    <source>
        <strain evidence="2 3">YIM 96095</strain>
    </source>
</reference>
<evidence type="ECO:0000259" key="1">
    <source>
        <dbReference type="Pfam" id="PF17844"/>
    </source>
</evidence>
<feature type="domain" description="Bacterial SCP orthologue" evidence="1">
    <location>
        <begin position="59"/>
        <end position="151"/>
    </location>
</feature>
<dbReference type="EMBL" id="RJMB01000011">
    <property type="protein sequence ID" value="RNL84416.1"/>
    <property type="molecule type" value="Genomic_DNA"/>
</dbReference>
<evidence type="ECO:0000313" key="2">
    <source>
        <dbReference type="EMBL" id="RNL84416.1"/>
    </source>
</evidence>
<proteinExistence type="predicted"/>
<dbReference type="Gene3D" id="3.30.1050.40">
    <property type="match status" value="1"/>
</dbReference>
<dbReference type="InterPro" id="IPR041629">
    <property type="entry name" value="SCP_3"/>
</dbReference>
<comment type="caution">
    <text evidence="2">The sequence shown here is derived from an EMBL/GenBank/DDBJ whole genome shotgun (WGS) entry which is preliminary data.</text>
</comment>
<dbReference type="Proteomes" id="UP000269198">
    <property type="component" value="Unassembled WGS sequence"/>
</dbReference>
<dbReference type="AlphaFoldDB" id="A0A3N0E9A2"/>